<sequence>MLVVPPTLKIPPPLVAELPETVLLLRVKFPPLKIPPLKPPAKLPETVLLLRVKFSIFSIPPPFPEELPCVMVKPLILTTCCVLESPSLILNTRLLLFPLIVILSVSPSMVTDLLITNSVPLRIIVPLAILSAKVIVPPSAIAPNASLKLISPSAIPSSSSFRVLTFNSKFDHSNAPISAC</sequence>
<comment type="caution">
    <text evidence="1">The sequence shown here is derived from an EMBL/GenBank/DDBJ whole genome shotgun (WGS) entry which is preliminary data.</text>
</comment>
<evidence type="ECO:0000313" key="2">
    <source>
        <dbReference type="Proteomes" id="UP000017981"/>
    </source>
</evidence>
<organism evidence="1 2">
    <name type="scientific">Crocosphaera watsonii WH 0005</name>
    <dbReference type="NCBI Taxonomy" id="423472"/>
    <lineage>
        <taxon>Bacteria</taxon>
        <taxon>Bacillati</taxon>
        <taxon>Cyanobacteriota</taxon>
        <taxon>Cyanophyceae</taxon>
        <taxon>Oscillatoriophycideae</taxon>
        <taxon>Chroococcales</taxon>
        <taxon>Aphanothecaceae</taxon>
        <taxon>Crocosphaera</taxon>
    </lineage>
</organism>
<reference evidence="1 2" key="1">
    <citation type="submission" date="2013-01" db="EMBL/GenBank/DDBJ databases">
        <authorList>
            <person name="Bench S."/>
        </authorList>
    </citation>
    <scope>NUCLEOTIDE SEQUENCE [LARGE SCALE GENOMIC DNA]</scope>
    <source>
        <strain evidence="1 2">WH 0005</strain>
    </source>
</reference>
<dbReference type="AlphaFoldDB" id="T2IXY5"/>
<name>T2IXY5_CROWT</name>
<gene>
    <name evidence="1" type="ORF">CWATWH0005_3001</name>
</gene>
<dbReference type="Proteomes" id="UP000017981">
    <property type="component" value="Unassembled WGS sequence"/>
</dbReference>
<proteinExistence type="predicted"/>
<accession>T2IXY5</accession>
<reference evidence="1 2" key="2">
    <citation type="submission" date="2013-09" db="EMBL/GenBank/DDBJ databases">
        <title>Whole genome comparison of six Crocosphaera watsonii strains with differing phenotypes.</title>
        <authorList>
            <person name="Bench S.R."/>
            <person name="Heller P."/>
            <person name="Frank I."/>
            <person name="Arciniega M."/>
            <person name="Shilova I.N."/>
            <person name="Zehr J.P."/>
        </authorList>
    </citation>
    <scope>NUCLEOTIDE SEQUENCE [LARGE SCALE GENOMIC DNA]</scope>
    <source>
        <strain evidence="1 2">WH 0005</strain>
    </source>
</reference>
<protein>
    <submittedName>
        <fullName evidence="1">Uncharacterized protein</fullName>
    </submittedName>
</protein>
<dbReference type="EMBL" id="CAQL01000906">
    <property type="protein sequence ID" value="CCQ57838.1"/>
    <property type="molecule type" value="Genomic_DNA"/>
</dbReference>
<evidence type="ECO:0000313" key="1">
    <source>
        <dbReference type="EMBL" id="CCQ57838.1"/>
    </source>
</evidence>